<dbReference type="InterPro" id="IPR036397">
    <property type="entry name" value="RNaseH_sf"/>
</dbReference>
<proteinExistence type="predicted"/>
<dbReference type="OrthoDB" id="3563138at2759"/>
<dbReference type="GO" id="GO:0005634">
    <property type="term" value="C:nucleus"/>
    <property type="evidence" value="ECO:0007669"/>
    <property type="project" value="UniProtKB-ARBA"/>
</dbReference>
<accession>A0A3D8QBM6</accession>
<dbReference type="PANTHER" id="PTHR37984">
    <property type="entry name" value="PROTEIN CBG26694"/>
    <property type="match status" value="1"/>
</dbReference>
<protein>
    <recommendedName>
        <fullName evidence="3">Integrase catalytic domain-containing protein</fullName>
    </recommendedName>
</protein>
<evidence type="ECO:0000256" key="2">
    <source>
        <dbReference type="SAM" id="MobiDB-lite"/>
    </source>
</evidence>
<dbReference type="InterPro" id="IPR050951">
    <property type="entry name" value="Retrovirus_Pol_polyprotein"/>
</dbReference>
<evidence type="ECO:0000256" key="1">
    <source>
        <dbReference type="ARBA" id="ARBA00022884"/>
    </source>
</evidence>
<evidence type="ECO:0000313" key="4">
    <source>
        <dbReference type="EMBL" id="RDW58864.1"/>
    </source>
</evidence>
<evidence type="ECO:0000313" key="5">
    <source>
        <dbReference type="Proteomes" id="UP000256645"/>
    </source>
</evidence>
<dbReference type="STRING" id="1849047.A0A3D8QBM6"/>
<keyword evidence="1" id="KW-0694">RNA-binding</keyword>
<gene>
    <name evidence="4" type="ORF">BP6252_13340</name>
</gene>
<dbReference type="InterPro" id="IPR001584">
    <property type="entry name" value="Integrase_cat-core"/>
</dbReference>
<dbReference type="EMBL" id="PDLM01000017">
    <property type="protein sequence ID" value="RDW58864.1"/>
    <property type="molecule type" value="Genomic_DNA"/>
</dbReference>
<dbReference type="SUPFAM" id="SSF53098">
    <property type="entry name" value="Ribonuclease H-like"/>
    <property type="match status" value="1"/>
</dbReference>
<dbReference type="PANTHER" id="PTHR37984:SF5">
    <property type="entry name" value="PROTEIN NYNRIN-LIKE"/>
    <property type="match status" value="1"/>
</dbReference>
<dbReference type="GO" id="GO:0015074">
    <property type="term" value="P:DNA integration"/>
    <property type="evidence" value="ECO:0007669"/>
    <property type="project" value="InterPro"/>
</dbReference>
<feature type="region of interest" description="Disordered" evidence="2">
    <location>
        <begin position="449"/>
        <end position="485"/>
    </location>
</feature>
<dbReference type="AlphaFoldDB" id="A0A3D8QBM6"/>
<reference evidence="4 5" key="1">
    <citation type="journal article" date="2018" name="IMA Fungus">
        <title>IMA Genome-F 9: Draft genome sequence of Annulohypoxylon stygium, Aspergillus mulundensis, Berkeleyomyces basicola (syn. Thielaviopsis basicola), Ceratocystis smalleyi, two Cercospora beticola strains, Coleophoma cylindrospora, Fusarium fracticaudum, Phialophora cf. hyalina, and Morchella septimelata.</title>
        <authorList>
            <person name="Wingfield B.D."/>
            <person name="Bills G.F."/>
            <person name="Dong Y."/>
            <person name="Huang W."/>
            <person name="Nel W.J."/>
            <person name="Swalarsk-Parry B.S."/>
            <person name="Vaghefi N."/>
            <person name="Wilken P.M."/>
            <person name="An Z."/>
            <person name="de Beer Z.W."/>
            <person name="De Vos L."/>
            <person name="Chen L."/>
            <person name="Duong T.A."/>
            <person name="Gao Y."/>
            <person name="Hammerbacher A."/>
            <person name="Kikkert J.R."/>
            <person name="Li Y."/>
            <person name="Li H."/>
            <person name="Li K."/>
            <person name="Li Q."/>
            <person name="Liu X."/>
            <person name="Ma X."/>
            <person name="Naidoo K."/>
            <person name="Pethybridge S.J."/>
            <person name="Sun J."/>
            <person name="Steenkamp E.T."/>
            <person name="van der Nest M.A."/>
            <person name="van Wyk S."/>
            <person name="Wingfield M.J."/>
            <person name="Xiong C."/>
            <person name="Yue Q."/>
            <person name="Zhang X."/>
        </authorList>
    </citation>
    <scope>NUCLEOTIDE SEQUENCE [LARGE SCALE GENOMIC DNA]</scope>
    <source>
        <strain evidence="4 5">BP6252</strain>
    </source>
</reference>
<evidence type="ECO:0000259" key="3">
    <source>
        <dbReference type="PROSITE" id="PS50994"/>
    </source>
</evidence>
<dbReference type="Gene3D" id="3.30.420.10">
    <property type="entry name" value="Ribonuclease H-like superfamily/Ribonuclease H"/>
    <property type="match status" value="1"/>
</dbReference>
<dbReference type="PROSITE" id="PS50994">
    <property type="entry name" value="INTEGRASE"/>
    <property type="match status" value="1"/>
</dbReference>
<comment type="caution">
    <text evidence="4">The sequence shown here is derived from an EMBL/GenBank/DDBJ whole genome shotgun (WGS) entry which is preliminary data.</text>
</comment>
<dbReference type="Proteomes" id="UP000256645">
    <property type="component" value="Unassembled WGS sequence"/>
</dbReference>
<keyword evidence="5" id="KW-1185">Reference proteome</keyword>
<name>A0A3D8QBM6_9HELO</name>
<feature type="domain" description="Integrase catalytic" evidence="3">
    <location>
        <begin position="174"/>
        <end position="343"/>
    </location>
</feature>
<dbReference type="CDD" id="cd09272">
    <property type="entry name" value="RNase_HI_RT_Ty1"/>
    <property type="match status" value="1"/>
</dbReference>
<sequence>MPDTGAAGISTAGEPQLRALQKIQKVHLDRTTHGDHKIKFGKGSAVSKGTVTVDTPLGKIQFQVVPDNTPFLFCIQDMDRMGVKLDNLQNVLIQGKKTIPIVQKWGHPWMMLKPTEEEIPECYLTDTELRQLHRRFGHPSVRRLTSLLERAGYDKVDLASIKQLTKFCAQCQLHSKAPGRFKFTLKDEVEFNYAVFVDILYLEGKPVLHVVDEATAFATARFLKDQTTRTLWDTLRSCWIDTYLGPPDFFVHDAGKNFSAIEFQREARTMAVEVKEVPTEAHNSVGKVERYHAPLRRSYEILREELKDENISRESILQMAVKAINDTAGPNGLVPTLLVFGAYPRMTPASSPSPSMVKRATAVQKAMDELRRTNAKRQVSDALAMRNGLDTSQTLNLPLQSDVRVWREKEGWTGPYKLLHIDGETCTVQLRNSISKFRTTVVRPFYTEDLDSVQPAQPRTEENLKNSEEEEGETTLKESAQGLTPKEAVTTRPRVVIPFRSERVLKSQVTTVIDEDPDELALPTPEKDWGPNDSPVREVFVTKKEQDDLQLAIQLREKGVITTPGKPFEESQRIEIDGLIAKGVFEFAYYDPVIHTGRVFGSRLVNEVKGKNTAAPYEKSRMVIQAYNDKGKEVILTQSPTIQRASQRLILALAPMLLMMGYFLFGRDITQAYTQAMTSLNRLILASLPKEIRDQFPSGIIIIVRKPLYGIPEARTHWWATYHKHHIENLKMMTSSYDPCLLITQTKEAFGVVGMQTDDTLILGNQAFVEREDKALKEAKLSAKKAEVLTEKSPLTFNGGVLHLEGQNIRLVQKGQGNKIDLVTMDPEVRTAQYREQRARGAYLATICQPEASLDLSMAAQHQEPTDEEIKTLNKRLKWQMENMDRGITYVPVDLSSAKLFVFVDGSFANNKDLSSQIGYVIILANESYGDESFEIKGNLIHWSSTKSKRVTRSVLASEIYGMVSGVDMAVVMSSTIRMITEQLKLPTVPIIVCTDSYSLYECLVKLGTTKEKRLMIDIMALRQSYERRELTEVRWINGQDNPADAMTKANPNKTLERLLDTNVTTVRIEGWVKREEK</sequence>
<organism evidence="4 5">
    <name type="scientific">Coleophoma cylindrospora</name>
    <dbReference type="NCBI Taxonomy" id="1849047"/>
    <lineage>
        <taxon>Eukaryota</taxon>
        <taxon>Fungi</taxon>
        <taxon>Dikarya</taxon>
        <taxon>Ascomycota</taxon>
        <taxon>Pezizomycotina</taxon>
        <taxon>Leotiomycetes</taxon>
        <taxon>Helotiales</taxon>
        <taxon>Dermateaceae</taxon>
        <taxon>Coleophoma</taxon>
    </lineage>
</organism>
<dbReference type="GO" id="GO:0003723">
    <property type="term" value="F:RNA binding"/>
    <property type="evidence" value="ECO:0007669"/>
    <property type="project" value="UniProtKB-KW"/>
</dbReference>
<dbReference type="InterPro" id="IPR012337">
    <property type="entry name" value="RNaseH-like_sf"/>
</dbReference>